<dbReference type="Gene3D" id="3.30.160.110">
    <property type="entry name" value="Siroheme synthase, domain 2"/>
    <property type="match status" value="1"/>
</dbReference>
<evidence type="ECO:0000256" key="10">
    <source>
        <dbReference type="ARBA" id="ARBA00023244"/>
    </source>
</evidence>
<dbReference type="SUPFAM" id="SSF75615">
    <property type="entry name" value="Siroheme synthase middle domains-like"/>
    <property type="match status" value="1"/>
</dbReference>
<evidence type="ECO:0000256" key="2">
    <source>
        <dbReference type="ARBA" id="ARBA00005879"/>
    </source>
</evidence>
<dbReference type="Pfam" id="PF13241">
    <property type="entry name" value="NAD_binding_7"/>
    <property type="match status" value="1"/>
</dbReference>
<reference evidence="17 18" key="1">
    <citation type="journal article" date="2011" name="Stand. Genomic Sci.">
        <title>Complete genome sequence of Rhodospirillum rubrum type strain (S1).</title>
        <authorList>
            <person name="Munk A.C."/>
            <person name="Copeland A."/>
            <person name="Lucas S."/>
            <person name="Lapidus A."/>
            <person name="Del Rio T.G."/>
            <person name="Barry K."/>
            <person name="Detter J.C."/>
            <person name="Hammon N."/>
            <person name="Israni S."/>
            <person name="Pitluck S."/>
            <person name="Brettin T."/>
            <person name="Bruce D."/>
            <person name="Han C."/>
            <person name="Tapia R."/>
            <person name="Gilna P."/>
            <person name="Schmutz J."/>
            <person name="Larimer F."/>
            <person name="Land M."/>
            <person name="Kyrpides N.C."/>
            <person name="Mavromatis K."/>
            <person name="Richardson P."/>
            <person name="Rohde M."/>
            <person name="Goker M."/>
            <person name="Klenk H.P."/>
            <person name="Zhang Y."/>
            <person name="Roberts G.P."/>
            <person name="Reslewic S."/>
            <person name="Schwartz D.C."/>
        </authorList>
    </citation>
    <scope>NUCLEOTIDE SEQUENCE [LARGE SCALE GENOMIC DNA]</scope>
    <source>
        <strain evidence="18">ATCC 11170 / ATH 1.1.1 / DSM 467 / LMG 4362 / NCIMB 8255 / S1</strain>
    </source>
</reference>
<evidence type="ECO:0000256" key="12">
    <source>
        <dbReference type="ARBA" id="ARBA00025705"/>
    </source>
</evidence>
<keyword evidence="7" id="KW-0560">Oxidoreductase</keyword>
<dbReference type="FunFam" id="3.40.1010.10:FF:000001">
    <property type="entry name" value="Siroheme synthase"/>
    <property type="match status" value="1"/>
</dbReference>
<dbReference type="NCBIfam" id="NF007922">
    <property type="entry name" value="PRK10637.1"/>
    <property type="match status" value="1"/>
</dbReference>
<protein>
    <submittedName>
        <fullName evidence="17">Uroporphyrinogen-III C-methyltransferase</fullName>
        <ecNumber evidence="17">2.1.1.107</ecNumber>
    </submittedName>
</protein>
<dbReference type="PROSITE" id="PS00839">
    <property type="entry name" value="SUMT_1"/>
    <property type="match status" value="1"/>
</dbReference>
<proteinExistence type="inferred from homology"/>
<dbReference type="PIRSF" id="PIRSF036426">
    <property type="entry name" value="Sirohaem_synth"/>
    <property type="match status" value="1"/>
</dbReference>
<dbReference type="InterPro" id="IPR014776">
    <property type="entry name" value="4pyrrole_Mease_sub2"/>
</dbReference>
<dbReference type="Gene3D" id="3.40.50.720">
    <property type="entry name" value="NAD(P)-binding Rossmann-like Domain"/>
    <property type="match status" value="1"/>
</dbReference>
<evidence type="ECO:0000256" key="1">
    <source>
        <dbReference type="ARBA" id="ARBA00005010"/>
    </source>
</evidence>
<dbReference type="InterPro" id="IPR000878">
    <property type="entry name" value="4pyrrol_Mease"/>
</dbReference>
<dbReference type="SUPFAM" id="SSF51735">
    <property type="entry name" value="NAD(P)-binding Rossmann-fold domains"/>
    <property type="match status" value="1"/>
</dbReference>
<evidence type="ECO:0000256" key="9">
    <source>
        <dbReference type="ARBA" id="ARBA00023239"/>
    </source>
</evidence>
<evidence type="ECO:0000313" key="17">
    <source>
        <dbReference type="EMBL" id="ABC22733.1"/>
    </source>
</evidence>
<dbReference type="PATRIC" id="fig|269796.9.peg.2016"/>
<keyword evidence="18" id="KW-1185">Reference proteome</keyword>
<evidence type="ECO:0000259" key="15">
    <source>
        <dbReference type="Pfam" id="PF00590"/>
    </source>
</evidence>
<evidence type="ECO:0000259" key="16">
    <source>
        <dbReference type="Pfam" id="PF10414"/>
    </source>
</evidence>
<dbReference type="STRING" id="269796.Rru_A1933"/>
<dbReference type="InterPro" id="IPR006366">
    <property type="entry name" value="CobA/CysG_C"/>
</dbReference>
<dbReference type="EnsemblBacteria" id="ABC22733">
    <property type="protein sequence ID" value="ABC22733"/>
    <property type="gene ID" value="Rru_A1933"/>
</dbReference>
<dbReference type="RefSeq" id="WP_011389686.1">
    <property type="nucleotide sequence ID" value="NC_007643.1"/>
</dbReference>
<keyword evidence="11" id="KW-0511">Multifunctional enzyme</keyword>
<evidence type="ECO:0000256" key="5">
    <source>
        <dbReference type="ARBA" id="ARBA00022679"/>
    </source>
</evidence>
<dbReference type="Pfam" id="PF00590">
    <property type="entry name" value="TP_methylase"/>
    <property type="match status" value="1"/>
</dbReference>
<feature type="domain" description="Sirohaem synthase dimerisation" evidence="16">
    <location>
        <begin position="153"/>
        <end position="210"/>
    </location>
</feature>
<dbReference type="SUPFAM" id="SSF53790">
    <property type="entry name" value="Tetrapyrrole methylase"/>
    <property type="match status" value="1"/>
</dbReference>
<dbReference type="InterPro" id="IPR035996">
    <property type="entry name" value="4pyrrol_Methylase_sf"/>
</dbReference>
<dbReference type="eggNOG" id="COG1648">
    <property type="taxonomic scope" value="Bacteria"/>
</dbReference>
<feature type="active site" description="Proton donor" evidence="14">
    <location>
        <position position="278"/>
    </location>
</feature>
<dbReference type="InterPro" id="IPR014777">
    <property type="entry name" value="4pyrrole_Mease_sub1"/>
</dbReference>
<evidence type="ECO:0000256" key="11">
    <source>
        <dbReference type="ARBA" id="ARBA00023268"/>
    </source>
</evidence>
<dbReference type="PANTHER" id="PTHR45790:SF3">
    <property type="entry name" value="S-ADENOSYL-L-METHIONINE-DEPENDENT UROPORPHYRINOGEN III METHYLTRANSFERASE, CHLOROPLASTIC"/>
    <property type="match status" value="1"/>
</dbReference>
<evidence type="ECO:0000256" key="3">
    <source>
        <dbReference type="ARBA" id="ARBA00022573"/>
    </source>
</evidence>
<dbReference type="NCBIfam" id="NF004790">
    <property type="entry name" value="PRK06136.1"/>
    <property type="match status" value="1"/>
</dbReference>
<dbReference type="InterPro" id="IPR036291">
    <property type="entry name" value="NAD(P)-bd_dom_sf"/>
</dbReference>
<dbReference type="InterPro" id="IPR050161">
    <property type="entry name" value="Siro_Cobalamin_biosynth"/>
</dbReference>
<dbReference type="Gene3D" id="1.10.8.210">
    <property type="entry name" value="Sirohaem synthase, dimerisation domain"/>
    <property type="match status" value="1"/>
</dbReference>
<comment type="pathway">
    <text evidence="1">Porphyrin-containing compound metabolism; siroheme biosynthesis; sirohydrochlorin from precorrin-2: step 1/1.</text>
</comment>
<dbReference type="GO" id="GO:0051266">
    <property type="term" value="F:sirohydrochlorin ferrochelatase activity"/>
    <property type="evidence" value="ECO:0007669"/>
    <property type="project" value="InterPro"/>
</dbReference>
<evidence type="ECO:0000313" key="18">
    <source>
        <dbReference type="Proteomes" id="UP000001929"/>
    </source>
</evidence>
<evidence type="ECO:0000256" key="7">
    <source>
        <dbReference type="ARBA" id="ARBA00023002"/>
    </source>
</evidence>
<keyword evidence="5 17" id="KW-0808">Transferase</keyword>
<dbReference type="eggNOG" id="COG0007">
    <property type="taxonomic scope" value="Bacteria"/>
</dbReference>
<accession>Q2RT12</accession>
<keyword evidence="9" id="KW-0456">Lyase</keyword>
<comment type="pathway">
    <text evidence="12">Porphyrin-containing compound metabolism; siroheme biosynthesis; precorrin-2 from uroporphyrinogen III: step 1/1.</text>
</comment>
<dbReference type="InterPro" id="IPR019478">
    <property type="entry name" value="Sirohaem_synthase_dimer_dom"/>
</dbReference>
<evidence type="ECO:0000256" key="13">
    <source>
        <dbReference type="ARBA" id="ARBA00047561"/>
    </source>
</evidence>
<keyword evidence="8" id="KW-0520">NAD</keyword>
<evidence type="ECO:0000256" key="8">
    <source>
        <dbReference type="ARBA" id="ARBA00023027"/>
    </source>
</evidence>
<organism evidence="17 18">
    <name type="scientific">Rhodospirillum rubrum (strain ATCC 11170 / ATH 1.1.1 / DSM 467 / LMG 4362 / NCIMB 8255 / S1)</name>
    <dbReference type="NCBI Taxonomy" id="269796"/>
    <lineage>
        <taxon>Bacteria</taxon>
        <taxon>Pseudomonadati</taxon>
        <taxon>Pseudomonadota</taxon>
        <taxon>Alphaproteobacteria</taxon>
        <taxon>Rhodospirillales</taxon>
        <taxon>Rhodospirillaceae</taxon>
        <taxon>Rhodospirillum</taxon>
    </lineage>
</organism>
<dbReference type="UniPathway" id="UPA00262">
    <property type="reaction ID" value="UER00211"/>
</dbReference>
<keyword evidence="10" id="KW-0627">Porphyrin biosynthesis</keyword>
<keyword evidence="6" id="KW-0949">S-adenosyl-L-methionine</keyword>
<dbReference type="Gene3D" id="3.30.950.10">
    <property type="entry name" value="Methyltransferase, Cobalt-precorrin-4 Transmethylase, Domain 2"/>
    <property type="match status" value="1"/>
</dbReference>
<dbReference type="CDD" id="cd11642">
    <property type="entry name" value="SUMT"/>
    <property type="match status" value="1"/>
</dbReference>
<dbReference type="InterPro" id="IPR037115">
    <property type="entry name" value="Sirohaem_synt_dimer_dom_sf"/>
</dbReference>
<dbReference type="GO" id="GO:0043115">
    <property type="term" value="F:precorrin-2 dehydrogenase activity"/>
    <property type="evidence" value="ECO:0007669"/>
    <property type="project" value="UniProtKB-EC"/>
</dbReference>
<dbReference type="Gene3D" id="3.40.1010.10">
    <property type="entry name" value="Cobalt-precorrin-4 Transmethylase, Domain 1"/>
    <property type="match status" value="1"/>
</dbReference>
<dbReference type="NCBIfam" id="TIGR01469">
    <property type="entry name" value="cobA_cysG_Cterm"/>
    <property type="match status" value="1"/>
</dbReference>
<dbReference type="Pfam" id="PF10414">
    <property type="entry name" value="CysG_dimeriser"/>
    <property type="match status" value="1"/>
</dbReference>
<dbReference type="EC" id="2.1.1.107" evidence="17"/>
<dbReference type="EMBL" id="CP000230">
    <property type="protein sequence ID" value="ABC22733.1"/>
    <property type="molecule type" value="Genomic_DNA"/>
</dbReference>
<dbReference type="GO" id="GO:0051287">
    <property type="term" value="F:NAD binding"/>
    <property type="evidence" value="ECO:0007669"/>
    <property type="project" value="InterPro"/>
</dbReference>
<dbReference type="GO" id="GO:0032259">
    <property type="term" value="P:methylation"/>
    <property type="evidence" value="ECO:0007669"/>
    <property type="project" value="UniProtKB-KW"/>
</dbReference>
<dbReference type="PANTHER" id="PTHR45790">
    <property type="entry name" value="SIROHEME SYNTHASE-RELATED"/>
    <property type="match status" value="1"/>
</dbReference>
<comment type="catalytic activity">
    <reaction evidence="13">
        <text>precorrin-2 + NAD(+) = sirohydrochlorin + NADH + 2 H(+)</text>
        <dbReference type="Rhea" id="RHEA:15613"/>
        <dbReference type="ChEBI" id="CHEBI:15378"/>
        <dbReference type="ChEBI" id="CHEBI:57540"/>
        <dbReference type="ChEBI" id="CHEBI:57945"/>
        <dbReference type="ChEBI" id="CHEBI:58351"/>
        <dbReference type="ChEBI" id="CHEBI:58827"/>
        <dbReference type="EC" id="1.3.1.76"/>
    </reaction>
</comment>
<comment type="similarity">
    <text evidence="2">Belongs to the precorrin methyltransferase family.</text>
</comment>
<sequence length="499" mass="51376">MDSFPIFLTLTGVRVLVVGGGAAAAAKARLALKAGARVSVFAPALSADWQDLRGHPALDHRQGFPGQGGEEEWRDVRLVYAAGESLEEDRAVHAAASARGVLVNVVDRPELCDFLTPAIVDRSPIVVAIGTGGRAPVLARRVRAAIDRLLPARLGALARLAEGFRGTVAQALPDGDRRRRFWDRFFDGAPALAALEGDEPRARTAALRLLNDGEALDNGAPAAGVVHLVGAGPGDPDLLTLKAQRLLQEADALVYDDLVGEGILDMARRDAARIYVGKRKGRASLTQEQIGRLMCDLAAAGRVVVRLKGGDPAVFARLSEEIDALAAAGVAWTVVPGITAASAAAAAIGISLTDRDGAPSVTLLSGHRRAPAAGESEAAVDWRAAARTGGTLAVYMGLSRATAAAEGLIEGGLSAETPVAVVHDASRQGQRVSRGTLGELPRLVAQGALAAPDAPGLVLVGKVVAKAGRLPAIAPVFSTPRAFAGDPSFASQALPSQAG</sequence>
<dbReference type="Proteomes" id="UP000001929">
    <property type="component" value="Chromosome"/>
</dbReference>
<dbReference type="PhylomeDB" id="Q2RT12"/>
<keyword evidence="3" id="KW-0169">Cobalamin biosynthesis</keyword>
<dbReference type="HOGENOM" id="CLU_011276_2_1_5"/>
<dbReference type="AlphaFoldDB" id="Q2RT12"/>
<dbReference type="InterPro" id="IPR003043">
    <property type="entry name" value="Uropor_MeTrfase_CS"/>
</dbReference>
<keyword evidence="4 17" id="KW-0489">Methyltransferase</keyword>
<dbReference type="GO" id="GO:0004851">
    <property type="term" value="F:uroporphyrin-III C-methyltransferase activity"/>
    <property type="evidence" value="ECO:0007669"/>
    <property type="project" value="UniProtKB-EC"/>
</dbReference>
<evidence type="ECO:0000256" key="6">
    <source>
        <dbReference type="ARBA" id="ARBA00022691"/>
    </source>
</evidence>
<evidence type="ECO:0000256" key="14">
    <source>
        <dbReference type="PIRSR" id="PIRSR036426-1"/>
    </source>
</evidence>
<dbReference type="GO" id="GO:0009236">
    <property type="term" value="P:cobalamin biosynthetic process"/>
    <property type="evidence" value="ECO:0007669"/>
    <property type="project" value="UniProtKB-KW"/>
</dbReference>
<feature type="active site" description="Proton acceptor" evidence="14">
    <location>
        <position position="256"/>
    </location>
</feature>
<evidence type="ECO:0000256" key="4">
    <source>
        <dbReference type="ARBA" id="ARBA00022603"/>
    </source>
</evidence>
<dbReference type="InterPro" id="IPR012409">
    <property type="entry name" value="Sirohaem_synth"/>
</dbReference>
<feature type="domain" description="Tetrapyrrole methylase" evidence="15">
    <location>
        <begin position="226"/>
        <end position="440"/>
    </location>
</feature>
<dbReference type="GO" id="GO:0019354">
    <property type="term" value="P:siroheme biosynthetic process"/>
    <property type="evidence" value="ECO:0007669"/>
    <property type="project" value="UniProtKB-UniPathway"/>
</dbReference>
<dbReference type="InterPro" id="IPR006367">
    <property type="entry name" value="Sirohaem_synthase_N"/>
</dbReference>
<gene>
    <name evidence="17" type="ordered locus">Rru_A1933</name>
</gene>
<name>Q2RT12_RHORT</name>
<dbReference type="NCBIfam" id="TIGR01470">
    <property type="entry name" value="cysG_Nterm"/>
    <property type="match status" value="1"/>
</dbReference>
<dbReference type="KEGG" id="rru:Rru_A1933"/>